<keyword evidence="2" id="KW-0732">Signal</keyword>
<feature type="region of interest" description="Disordered" evidence="1">
    <location>
        <begin position="57"/>
        <end position="131"/>
    </location>
</feature>
<feature type="compositionally biased region" description="Polar residues" evidence="1">
    <location>
        <begin position="109"/>
        <end position="125"/>
    </location>
</feature>
<feature type="compositionally biased region" description="Basic residues" evidence="1">
    <location>
        <begin position="71"/>
        <end position="86"/>
    </location>
</feature>
<feature type="compositionally biased region" description="Acidic residues" evidence="1">
    <location>
        <begin position="92"/>
        <end position="107"/>
    </location>
</feature>
<gene>
    <name evidence="3" type="ORF">A0J61_10258</name>
</gene>
<proteinExistence type="predicted"/>
<reference evidence="3 4" key="1">
    <citation type="submission" date="2016-03" db="EMBL/GenBank/DDBJ databases">
        <title>Choanephora cucurbitarum.</title>
        <authorList>
            <person name="Min B."/>
            <person name="Park H."/>
            <person name="Park J.-H."/>
            <person name="Shin H.-D."/>
            <person name="Choi I.-G."/>
        </authorList>
    </citation>
    <scope>NUCLEOTIDE SEQUENCE [LARGE SCALE GENOMIC DNA]</scope>
    <source>
        <strain evidence="3 4">KUS-F28377</strain>
    </source>
</reference>
<feature type="signal peptide" evidence="2">
    <location>
        <begin position="1"/>
        <end position="28"/>
    </location>
</feature>
<dbReference type="Proteomes" id="UP000093000">
    <property type="component" value="Unassembled WGS sequence"/>
</dbReference>
<evidence type="ECO:0000313" key="4">
    <source>
        <dbReference type="Proteomes" id="UP000093000"/>
    </source>
</evidence>
<evidence type="ECO:0000256" key="1">
    <source>
        <dbReference type="SAM" id="MobiDB-lite"/>
    </source>
</evidence>
<dbReference type="AlphaFoldDB" id="A0A1C7N2X9"/>
<evidence type="ECO:0000256" key="2">
    <source>
        <dbReference type="SAM" id="SignalP"/>
    </source>
</evidence>
<organism evidence="3 4">
    <name type="scientific">Choanephora cucurbitarum</name>
    <dbReference type="NCBI Taxonomy" id="101091"/>
    <lineage>
        <taxon>Eukaryota</taxon>
        <taxon>Fungi</taxon>
        <taxon>Fungi incertae sedis</taxon>
        <taxon>Mucoromycota</taxon>
        <taxon>Mucoromycotina</taxon>
        <taxon>Mucoromycetes</taxon>
        <taxon>Mucorales</taxon>
        <taxon>Mucorineae</taxon>
        <taxon>Choanephoraceae</taxon>
        <taxon>Choanephoroideae</taxon>
        <taxon>Choanephora</taxon>
    </lineage>
</organism>
<feature type="chain" id="PRO_5008889454" evidence="2">
    <location>
        <begin position="29"/>
        <end position="143"/>
    </location>
</feature>
<name>A0A1C7N2X9_9FUNG</name>
<sequence>MTRPIQKSSLKITIVFLALYVILKPSAAAPVDLSKRTSELFSSATAPGQLALASVGGAFSGATNGSDKNEQKKKKDKGKKGGRKAQKPSAEEPADDDDAPDPEDDESPNQGGSSSMSTQEQQSYDNSREVVGNIRSAFGGFLM</sequence>
<evidence type="ECO:0000313" key="3">
    <source>
        <dbReference type="EMBL" id="OBZ81694.1"/>
    </source>
</evidence>
<dbReference type="InParanoid" id="A0A1C7N2X9"/>
<keyword evidence="4" id="KW-1185">Reference proteome</keyword>
<dbReference type="EMBL" id="LUGH01001089">
    <property type="protein sequence ID" value="OBZ81694.1"/>
    <property type="molecule type" value="Genomic_DNA"/>
</dbReference>
<protein>
    <submittedName>
        <fullName evidence="3">Uncharacterized protein</fullName>
    </submittedName>
</protein>
<accession>A0A1C7N2X9</accession>
<comment type="caution">
    <text evidence="3">The sequence shown here is derived from an EMBL/GenBank/DDBJ whole genome shotgun (WGS) entry which is preliminary data.</text>
</comment>